<evidence type="ECO:0000256" key="3">
    <source>
        <dbReference type="ARBA" id="ARBA00022692"/>
    </source>
</evidence>
<dbReference type="FunFam" id="1.20.1070.10:FF:000432">
    <property type="entry name" value="Mas-related G protein-coupled receptor D"/>
    <property type="match status" value="1"/>
</dbReference>
<evidence type="ECO:0000259" key="11">
    <source>
        <dbReference type="PROSITE" id="PS50262"/>
    </source>
</evidence>
<dbReference type="GO" id="GO:0004930">
    <property type="term" value="F:G protein-coupled receptor activity"/>
    <property type="evidence" value="ECO:0007669"/>
    <property type="project" value="UniProtKB-KW"/>
</dbReference>
<dbReference type="GeneTree" id="ENSGT01030000234639"/>
<reference evidence="12" key="2">
    <citation type="submission" date="2021-03" db="UniProtKB">
        <authorList>
            <consortium name="Ensembl"/>
        </authorList>
    </citation>
    <scope>IDENTIFICATION</scope>
</reference>
<comment type="similarity">
    <text evidence="9">Belongs to the G-protein coupled receptor 1 family.</text>
</comment>
<feature type="transmembrane region" description="Helical" evidence="10">
    <location>
        <begin position="7"/>
        <end position="25"/>
    </location>
</feature>
<dbReference type="InParanoid" id="A0A803JQA0"/>
<gene>
    <name evidence="12" type="primary">LOC116411741</name>
</gene>
<dbReference type="Ensembl" id="ENSXETT00000107776">
    <property type="protein sequence ID" value="ENSXETP00000110127"/>
    <property type="gene ID" value="ENSXETG00000047051"/>
</dbReference>
<evidence type="ECO:0000256" key="9">
    <source>
        <dbReference type="RuleBase" id="RU000688"/>
    </source>
</evidence>
<proteinExistence type="inferred from homology"/>
<evidence type="ECO:0000256" key="7">
    <source>
        <dbReference type="ARBA" id="ARBA00023170"/>
    </source>
</evidence>
<dbReference type="PRINTS" id="PR02108">
    <property type="entry name" value="MRGPCRFAMILY"/>
</dbReference>
<comment type="subcellular location">
    <subcellularLocation>
        <location evidence="1">Cell membrane</location>
        <topology evidence="1">Multi-pass membrane protein</topology>
    </subcellularLocation>
</comment>
<feature type="transmembrane region" description="Helical" evidence="10">
    <location>
        <begin position="229"/>
        <end position="258"/>
    </location>
</feature>
<feature type="transmembrane region" description="Helical" evidence="10">
    <location>
        <begin position="151"/>
        <end position="173"/>
    </location>
</feature>
<dbReference type="PANTHER" id="PTHR11334:SF29">
    <property type="entry name" value="MAS-RELATED G-PROTEIN COUPLED RECEPTOR MEMBER X2"/>
    <property type="match status" value="1"/>
</dbReference>
<evidence type="ECO:0000256" key="10">
    <source>
        <dbReference type="SAM" id="Phobius"/>
    </source>
</evidence>
<name>A0A803JQA0_XENTR</name>
<feature type="transmembrane region" description="Helical" evidence="10">
    <location>
        <begin position="193"/>
        <end position="217"/>
    </location>
</feature>
<keyword evidence="5 9" id="KW-0297">G-protein coupled receptor</keyword>
<keyword evidence="6 10" id="KW-0472">Membrane</keyword>
<dbReference type="InterPro" id="IPR000276">
    <property type="entry name" value="GPCR_Rhodpsn"/>
</dbReference>
<evidence type="ECO:0000256" key="2">
    <source>
        <dbReference type="ARBA" id="ARBA00022475"/>
    </source>
</evidence>
<dbReference type="SUPFAM" id="SSF81321">
    <property type="entry name" value="Family A G protein-coupled receptor-like"/>
    <property type="match status" value="1"/>
</dbReference>
<feature type="transmembrane region" description="Helical" evidence="10">
    <location>
        <begin position="37"/>
        <end position="58"/>
    </location>
</feature>
<evidence type="ECO:0000256" key="8">
    <source>
        <dbReference type="ARBA" id="ARBA00023224"/>
    </source>
</evidence>
<sequence length="325" mass="37015">MLHTEPLFFINVIACIYFILLLWLANKNPSSLPLSVFSLLICFTGLVGNGALFILLRFKVKRNQFILYVINLTVADFIYLVGLSIWMLYMFCSLNGLKSSKIVMKHLAQISDLFYNFGFNTGIYLLTVIGLERCFAVLYPLWYQCHRPKNLALYISTALWLLSALVTGLELFICDGEKHYLLQGSENCTNVYFFTSALYVIVVLIMLWSSVTLLLDIDKAPQHCHSPKLYIIIIASITIFLVSVVPSRILGLLLYFNILSEKKYLVSIFFITSISSAINCSANPYIYIVVSKWGGKKSLKRSLKYMLENIFKEPTESQTMATTPM</sequence>
<keyword evidence="8 9" id="KW-0807">Transducer</keyword>
<dbReference type="Pfam" id="PF00001">
    <property type="entry name" value="7tm_1"/>
    <property type="match status" value="1"/>
</dbReference>
<dbReference type="AlphaFoldDB" id="A0A803JQA0"/>
<organism evidence="12">
    <name type="scientific">Xenopus tropicalis</name>
    <name type="common">Western clawed frog</name>
    <name type="synonym">Silurana tropicalis</name>
    <dbReference type="NCBI Taxonomy" id="8364"/>
    <lineage>
        <taxon>Eukaryota</taxon>
        <taxon>Metazoa</taxon>
        <taxon>Chordata</taxon>
        <taxon>Craniata</taxon>
        <taxon>Vertebrata</taxon>
        <taxon>Euteleostomi</taxon>
        <taxon>Amphibia</taxon>
        <taxon>Batrachia</taxon>
        <taxon>Anura</taxon>
        <taxon>Pipoidea</taxon>
        <taxon>Pipidae</taxon>
        <taxon>Xenopodinae</taxon>
        <taxon>Xenopus</taxon>
        <taxon>Silurana</taxon>
    </lineage>
</organism>
<keyword evidence="4 10" id="KW-1133">Transmembrane helix</keyword>
<dbReference type="PANTHER" id="PTHR11334">
    <property type="entry name" value="MAS-RELATED G-PROTEIN COUPLED RECEPTOR"/>
    <property type="match status" value="1"/>
</dbReference>
<evidence type="ECO:0000313" key="12">
    <source>
        <dbReference type="Ensembl" id="ENSXETP00000110127"/>
    </source>
</evidence>
<keyword evidence="7 9" id="KW-0675">Receptor</keyword>
<accession>A0A803JQA0</accession>
<dbReference type="InterPro" id="IPR017452">
    <property type="entry name" value="GPCR_Rhodpsn_7TM"/>
</dbReference>
<dbReference type="PROSITE" id="PS00237">
    <property type="entry name" value="G_PROTEIN_RECEP_F1_1"/>
    <property type="match status" value="1"/>
</dbReference>
<evidence type="ECO:0000256" key="6">
    <source>
        <dbReference type="ARBA" id="ARBA00023136"/>
    </source>
</evidence>
<dbReference type="PROSITE" id="PS50262">
    <property type="entry name" value="G_PROTEIN_RECEP_F1_2"/>
    <property type="match status" value="1"/>
</dbReference>
<dbReference type="Gene3D" id="1.20.1070.10">
    <property type="entry name" value="Rhodopsin 7-helix transmembrane proteins"/>
    <property type="match status" value="1"/>
</dbReference>
<reference evidence="12" key="1">
    <citation type="journal article" date="2010" name="Science">
        <title>The genome of the Western clawed frog Xenopus tropicalis.</title>
        <authorList>
            <person name="Hellsten U."/>
            <person name="Harland R.M."/>
            <person name="Gilchrist M.J."/>
            <person name="Hendrix D."/>
            <person name="Jurka J."/>
            <person name="Kapitonov V."/>
            <person name="Ovcharenko I."/>
            <person name="Putnam N.H."/>
            <person name="Shu S."/>
            <person name="Taher L."/>
            <person name="Blitz I.L."/>
            <person name="Blumberg B."/>
            <person name="Dichmann D.S."/>
            <person name="Dubchak I."/>
            <person name="Amaya E."/>
            <person name="Detter J.C."/>
            <person name="Fletcher R."/>
            <person name="Gerhard D.S."/>
            <person name="Goodstein D."/>
            <person name="Graves T."/>
            <person name="Grigoriev I.V."/>
            <person name="Grimwood J."/>
            <person name="Kawashima T."/>
            <person name="Lindquist E."/>
            <person name="Lucas S.M."/>
            <person name="Mead P.E."/>
            <person name="Mitros T."/>
            <person name="Ogino H."/>
            <person name="Ohta Y."/>
            <person name="Poliakov A.V."/>
            <person name="Pollet N."/>
            <person name="Robert J."/>
            <person name="Salamov A."/>
            <person name="Sater A.K."/>
            <person name="Schmutz J."/>
            <person name="Terry A."/>
            <person name="Vize P.D."/>
            <person name="Warren W.C."/>
            <person name="Wells D."/>
            <person name="Wills A."/>
            <person name="Wilson R.K."/>
            <person name="Zimmerman L.B."/>
            <person name="Zorn A.M."/>
            <person name="Grainger R."/>
            <person name="Grammer T."/>
            <person name="Khokha M.K."/>
            <person name="Richardson P.M."/>
            <person name="Rokhsar D.S."/>
        </authorList>
    </citation>
    <scope>NUCLEOTIDE SEQUENCE [LARGE SCALE GENOMIC DNA]</scope>
    <source>
        <strain evidence="12">Nigerian</strain>
    </source>
</reference>
<feature type="transmembrane region" description="Helical" evidence="10">
    <location>
        <begin position="264"/>
        <end position="290"/>
    </location>
</feature>
<evidence type="ECO:0000256" key="5">
    <source>
        <dbReference type="ARBA" id="ARBA00023040"/>
    </source>
</evidence>
<feature type="transmembrane region" description="Helical" evidence="10">
    <location>
        <begin position="121"/>
        <end position="139"/>
    </location>
</feature>
<protein>
    <submittedName>
        <fullName evidence="12">Mas-related G-protein coupled receptor member H-like</fullName>
    </submittedName>
</protein>
<feature type="transmembrane region" description="Helical" evidence="10">
    <location>
        <begin position="65"/>
        <end position="89"/>
    </location>
</feature>
<dbReference type="PRINTS" id="PR00237">
    <property type="entry name" value="GPCRRHODOPSN"/>
</dbReference>
<dbReference type="GO" id="GO:0005886">
    <property type="term" value="C:plasma membrane"/>
    <property type="evidence" value="ECO:0007669"/>
    <property type="project" value="UniProtKB-SubCell"/>
</dbReference>
<evidence type="ECO:0000256" key="4">
    <source>
        <dbReference type="ARBA" id="ARBA00022989"/>
    </source>
</evidence>
<feature type="domain" description="G-protein coupled receptors family 1 profile" evidence="11">
    <location>
        <begin position="48"/>
        <end position="287"/>
    </location>
</feature>
<keyword evidence="2" id="KW-1003">Cell membrane</keyword>
<keyword evidence="3 9" id="KW-0812">Transmembrane</keyword>
<dbReference type="InterPro" id="IPR026234">
    <property type="entry name" value="MRGPCRFAMILY"/>
</dbReference>
<evidence type="ECO:0000256" key="1">
    <source>
        <dbReference type="ARBA" id="ARBA00004651"/>
    </source>
</evidence>